<reference evidence="2 3" key="1">
    <citation type="submission" date="2018-12" db="EMBL/GenBank/DDBJ databases">
        <title>Complete genome of Nonlabens sp. MJ115.</title>
        <authorList>
            <person name="Choi H.S."/>
            <person name="Jung J."/>
        </authorList>
    </citation>
    <scope>NUCLEOTIDE SEQUENCE [LARGE SCALE GENOMIC DNA]</scope>
    <source>
        <strain evidence="2 3">MJ115</strain>
    </source>
</reference>
<dbReference type="OrthoDB" id="6309046at2"/>
<protein>
    <recommendedName>
        <fullName evidence="1">FAD-dependent urate hydroxylase HpyO/Asp monooxygenase CreE-like FAD/NAD(P)-binding domain-containing protein</fullName>
    </recommendedName>
</protein>
<dbReference type="PANTHER" id="PTHR40254:SF1">
    <property type="entry name" value="BLR0577 PROTEIN"/>
    <property type="match status" value="1"/>
</dbReference>
<name>A0A3S9MY76_9FLAO</name>
<dbReference type="PANTHER" id="PTHR40254">
    <property type="entry name" value="BLR0577 PROTEIN"/>
    <property type="match status" value="1"/>
</dbReference>
<gene>
    <name evidence="2" type="ORF">EJ995_07580</name>
</gene>
<organism evidence="2 3">
    <name type="scientific">Nonlabens ponticola</name>
    <dbReference type="NCBI Taxonomy" id="2496866"/>
    <lineage>
        <taxon>Bacteria</taxon>
        <taxon>Pseudomonadati</taxon>
        <taxon>Bacteroidota</taxon>
        <taxon>Flavobacteriia</taxon>
        <taxon>Flavobacteriales</taxon>
        <taxon>Flavobacteriaceae</taxon>
        <taxon>Nonlabens</taxon>
    </lineage>
</organism>
<dbReference type="RefSeq" id="WP_126447197.1">
    <property type="nucleotide sequence ID" value="NZ_CP034549.1"/>
</dbReference>
<dbReference type="Pfam" id="PF13454">
    <property type="entry name" value="NAD_binding_9"/>
    <property type="match status" value="1"/>
</dbReference>
<evidence type="ECO:0000313" key="2">
    <source>
        <dbReference type="EMBL" id="AZQ44097.1"/>
    </source>
</evidence>
<evidence type="ECO:0000259" key="1">
    <source>
        <dbReference type="Pfam" id="PF13454"/>
    </source>
</evidence>
<dbReference type="InterPro" id="IPR052189">
    <property type="entry name" value="L-asp_N-monooxygenase_NS-form"/>
</dbReference>
<proteinExistence type="predicted"/>
<dbReference type="EMBL" id="CP034549">
    <property type="protein sequence ID" value="AZQ44097.1"/>
    <property type="molecule type" value="Genomic_DNA"/>
</dbReference>
<keyword evidence="3" id="KW-1185">Reference proteome</keyword>
<evidence type="ECO:0000313" key="3">
    <source>
        <dbReference type="Proteomes" id="UP000279600"/>
    </source>
</evidence>
<dbReference type="KEGG" id="noj:EJ995_07580"/>
<dbReference type="AlphaFoldDB" id="A0A3S9MY76"/>
<accession>A0A3S9MY76</accession>
<dbReference type="Proteomes" id="UP000279600">
    <property type="component" value="Chromosome"/>
</dbReference>
<sequence length="570" mass="65112">MRKGDAFLAIVGLGARGLHALELFFITLSRKQNHNNLTAIIFESRNILGTGPAWDPWQSPVVLSNISDRALETLHGREAFKIDNVSIEEFPSYWEWLREERGSFLSDDIDTFSQRQTTGQYLKERTQSILEPLVANNLVSIVRERIIDLQKTDFDIKLTTETSKDYRVQRLILAQGRVDMKQTTENEDFADHANEHHLTFIVKPYNVNLKSILSDFKTVIIKGLGLAMIDVVHTAVRNNDQVFESKTDSIFLRYVGNHHGTLVPYSLDGLPPVPKPVGKQIDDHFDPEPHSAKEIIQQLFENIENGKVTTLDDILIPVSRLTMRVYARFNHRFADTMLSEDDGVDLLLKWYRDHEIQHPHILDTTMPVVDYMKQTCEMSHNLRAFSLDYAAGQVWRYIQIEMYRLYRHDRLSSELIREYIAVEERAKRYSFGPPIKSILQLIALADAEVLNLHFVKSPEVDLNSNGFQLKDQNVSITSKCLINAVLPKSDLSRIDDPLMKSMLDKNYIEQLSNGLGIAVNARANPLVDDQAIDNIHILGRNALGSEYGVDALLECFNSELMQVVIDEVLN</sequence>
<feature type="domain" description="FAD-dependent urate hydroxylase HpyO/Asp monooxygenase CreE-like FAD/NAD(P)-binding" evidence="1">
    <location>
        <begin position="9"/>
        <end position="176"/>
    </location>
</feature>
<dbReference type="InterPro" id="IPR038732">
    <property type="entry name" value="HpyO/CreE_NAD-binding"/>
</dbReference>